<dbReference type="STRING" id="69771.A0A1V6PLX3"/>
<comment type="caution">
    <text evidence="3">The sequence shown here is derived from an EMBL/GenBank/DDBJ whole genome shotgun (WGS) entry which is preliminary data.</text>
</comment>
<dbReference type="OrthoDB" id="4322191at2759"/>
<gene>
    <name evidence="3" type="ORF">PENDEC_c002G02297</name>
</gene>
<reference evidence="4" key="1">
    <citation type="journal article" date="2017" name="Nat. Microbiol.">
        <title>Global analysis of biosynthetic gene clusters reveals vast potential of secondary metabolite production in Penicillium species.</title>
        <authorList>
            <person name="Nielsen J.C."/>
            <person name="Grijseels S."/>
            <person name="Prigent S."/>
            <person name="Ji B."/>
            <person name="Dainat J."/>
            <person name="Nielsen K.F."/>
            <person name="Frisvad J.C."/>
            <person name="Workman M."/>
            <person name="Nielsen J."/>
        </authorList>
    </citation>
    <scope>NUCLEOTIDE SEQUENCE [LARGE SCALE GENOMIC DNA]</scope>
    <source>
        <strain evidence="4">IBT 11843</strain>
    </source>
</reference>
<keyword evidence="4" id="KW-1185">Reference proteome</keyword>
<evidence type="ECO:0000313" key="4">
    <source>
        <dbReference type="Proteomes" id="UP000191522"/>
    </source>
</evidence>
<protein>
    <recommendedName>
        <fullName evidence="2">HNH nuclease domain-containing protein</fullName>
    </recommendedName>
</protein>
<dbReference type="EMBL" id="MDYL01000002">
    <property type="protein sequence ID" value="OQD77971.1"/>
    <property type="molecule type" value="Genomic_DNA"/>
</dbReference>
<evidence type="ECO:0000259" key="2">
    <source>
        <dbReference type="Pfam" id="PF13391"/>
    </source>
</evidence>
<accession>A0A1V6PLX3</accession>
<feature type="region of interest" description="Disordered" evidence="1">
    <location>
        <begin position="390"/>
        <end position="428"/>
    </location>
</feature>
<feature type="compositionally biased region" description="Acidic residues" evidence="1">
    <location>
        <begin position="405"/>
        <end position="428"/>
    </location>
</feature>
<dbReference type="AlphaFoldDB" id="A0A1V6PLX3"/>
<dbReference type="Proteomes" id="UP000191522">
    <property type="component" value="Unassembled WGS sequence"/>
</dbReference>
<sequence length="428" mass="49098">MSSQPFRPRPGSPDYEPLQELESRKRILNDELKIERKRLKAHGSFNLEYWTQATKLEGLNLAKSTVQRKISLQSHQGDEADWGNSEEAKSINEQIRAFEQSQKICNTRVENLATPAKRKRHRAAFMQFFTTSKMGLGITSTGAGSRSSQQQSNFRDQMIKGYNAKHPTEDWLWCPILGKWFGKPGVVAAHLFSYKHGQSAMDAIFGKTKEPELFSPRNGILVSREIEKYLDCGKIVIVPDLPDRLTFSKVVAWLTGDVRNLKIRLLDPSWNVRERTIVPEMQLKYKDLDNRRLVFQSDFRPAARYLYFHYAMQVLRCAWQHDSKETAVNLMKEESGKPFWGTPGRYLPENMLLALVEELGHEYNPLLQGARSSSSADPQLLLEAGVRSVKCHKRSSLRDSGLREDDSDELSMNEEEAEGEEEEEDDDE</sequence>
<name>A0A1V6PLX3_PENDC</name>
<organism evidence="3 4">
    <name type="scientific">Penicillium decumbens</name>
    <dbReference type="NCBI Taxonomy" id="69771"/>
    <lineage>
        <taxon>Eukaryota</taxon>
        <taxon>Fungi</taxon>
        <taxon>Dikarya</taxon>
        <taxon>Ascomycota</taxon>
        <taxon>Pezizomycotina</taxon>
        <taxon>Eurotiomycetes</taxon>
        <taxon>Eurotiomycetidae</taxon>
        <taxon>Eurotiales</taxon>
        <taxon>Aspergillaceae</taxon>
        <taxon>Penicillium</taxon>
    </lineage>
</organism>
<evidence type="ECO:0000313" key="3">
    <source>
        <dbReference type="EMBL" id="OQD77971.1"/>
    </source>
</evidence>
<dbReference type="Pfam" id="PF13391">
    <property type="entry name" value="HNH_2"/>
    <property type="match status" value="1"/>
</dbReference>
<proteinExistence type="predicted"/>
<evidence type="ECO:0000256" key="1">
    <source>
        <dbReference type="SAM" id="MobiDB-lite"/>
    </source>
</evidence>
<feature type="domain" description="HNH nuclease" evidence="2">
    <location>
        <begin position="174"/>
        <end position="238"/>
    </location>
</feature>
<dbReference type="OMA" id="IAHEHAF"/>
<dbReference type="InterPro" id="IPR003615">
    <property type="entry name" value="HNH_nuc"/>
</dbReference>